<proteinExistence type="predicted"/>
<dbReference type="Proteomes" id="UP000318815">
    <property type="component" value="Unassembled WGS sequence"/>
</dbReference>
<gene>
    <name evidence="2" type="ORF">FEF09_29185</name>
</gene>
<reference evidence="2 3" key="1">
    <citation type="submission" date="2019-08" db="EMBL/GenBank/DDBJ databases">
        <title>Whole genome sequencing of chitin degrading bacteria Chitinophaga pinensis YS16.</title>
        <authorList>
            <person name="Singh R.P."/>
            <person name="Manchanda G."/>
            <person name="Maurya I.K."/>
            <person name="Joshi N.K."/>
            <person name="Srivastava A.K."/>
        </authorList>
    </citation>
    <scope>NUCLEOTIDE SEQUENCE [LARGE SCALE GENOMIC DNA]</scope>
    <source>
        <strain evidence="2 3">YS-16</strain>
    </source>
</reference>
<dbReference type="Pfam" id="PF14905">
    <property type="entry name" value="OMP_b-brl_3"/>
    <property type="match status" value="1"/>
</dbReference>
<evidence type="ECO:0000259" key="1">
    <source>
        <dbReference type="Pfam" id="PF14905"/>
    </source>
</evidence>
<dbReference type="EMBL" id="VOHS01000079">
    <property type="protein sequence ID" value="TWV90898.1"/>
    <property type="molecule type" value="Genomic_DNA"/>
</dbReference>
<comment type="caution">
    <text evidence="2">The sequence shown here is derived from an EMBL/GenBank/DDBJ whole genome shotgun (WGS) entry which is preliminary data.</text>
</comment>
<dbReference type="AlphaFoldDB" id="A0A5C6LL73"/>
<protein>
    <submittedName>
        <fullName evidence="2">Outer membrane beta-barrel protein</fullName>
    </submittedName>
</protein>
<accession>A0A5C6LL73</accession>
<evidence type="ECO:0000313" key="3">
    <source>
        <dbReference type="Proteomes" id="UP000318815"/>
    </source>
</evidence>
<feature type="domain" description="Outer membrane protein beta-barrel" evidence="1">
    <location>
        <begin position="10"/>
        <end position="130"/>
    </location>
</feature>
<evidence type="ECO:0000313" key="2">
    <source>
        <dbReference type="EMBL" id="TWV90898.1"/>
    </source>
</evidence>
<dbReference type="InterPro" id="IPR041700">
    <property type="entry name" value="OMP_b-brl_3"/>
</dbReference>
<dbReference type="OrthoDB" id="905812at2"/>
<sequence>MNYQITSPKHKNNLLTFSWRYATNGRQQGFRQQFTDTINYDIPGYRQDNSERFKEHTVQADYVRTFSHFNMEAGVKGIWRSNYSDYLNAYVSADDITNGFDGQQRVFSVYNAYTFTSKHWDLKAGVRAEQPLWKPVGRMIRCDYTNSS</sequence>
<name>A0A5C6LL73_9BACT</name>
<organism evidence="2 3">
    <name type="scientific">Chitinophaga pinensis</name>
    <dbReference type="NCBI Taxonomy" id="79329"/>
    <lineage>
        <taxon>Bacteria</taxon>
        <taxon>Pseudomonadati</taxon>
        <taxon>Bacteroidota</taxon>
        <taxon>Chitinophagia</taxon>
        <taxon>Chitinophagales</taxon>
        <taxon>Chitinophagaceae</taxon>
        <taxon>Chitinophaga</taxon>
    </lineage>
</organism>
<dbReference type="RefSeq" id="WP_146308346.1">
    <property type="nucleotide sequence ID" value="NZ_VOHS01000079.1"/>
</dbReference>
<keyword evidence="3" id="KW-1185">Reference proteome</keyword>
<dbReference type="SUPFAM" id="SSF56935">
    <property type="entry name" value="Porins"/>
    <property type="match status" value="1"/>
</dbReference>